<name>A0A814HYI7_9BILA</name>
<evidence type="ECO:0000313" key="6">
    <source>
        <dbReference type="Proteomes" id="UP000663829"/>
    </source>
</evidence>
<evidence type="ECO:0000256" key="1">
    <source>
        <dbReference type="SAM" id="MobiDB-lite"/>
    </source>
</evidence>
<protein>
    <submittedName>
        <fullName evidence="2">Uncharacterized protein</fullName>
    </submittedName>
</protein>
<evidence type="ECO:0000313" key="5">
    <source>
        <dbReference type="EMBL" id="CAF3969646.1"/>
    </source>
</evidence>
<keyword evidence="6" id="KW-1185">Reference proteome</keyword>
<dbReference type="AlphaFoldDB" id="A0A814HYI7"/>
<dbReference type="Proteomes" id="UP000681722">
    <property type="component" value="Unassembled WGS sequence"/>
</dbReference>
<dbReference type="Proteomes" id="UP000682733">
    <property type="component" value="Unassembled WGS sequence"/>
</dbReference>
<sequence length="171" mass="19880">MPFHRNKGKDRNCPDLNTWDAFINYEIGNGMSIDGLKPNIKLPKFPKMPTANDAVKKVLGVDTRGYNQDLDDDDEKSANAQNFLKRSFLHPGRTKCEEQKREAREDYEERCEPSFPLFRNSGHHRFCPDINSWQEFDNYEIGNGYDSHVTPPSKNNNRHKPDHTVNDELEI</sequence>
<dbReference type="Proteomes" id="UP000663829">
    <property type="component" value="Unassembled WGS sequence"/>
</dbReference>
<dbReference type="EMBL" id="CAJNOK010012195">
    <property type="protein sequence ID" value="CAF1158111.1"/>
    <property type="molecule type" value="Genomic_DNA"/>
</dbReference>
<dbReference type="EMBL" id="CAJNOQ010003485">
    <property type="protein sequence ID" value="CAF1014824.1"/>
    <property type="molecule type" value="Genomic_DNA"/>
</dbReference>
<dbReference type="EMBL" id="CAJOBC010003485">
    <property type="protein sequence ID" value="CAF3786334.1"/>
    <property type="molecule type" value="Genomic_DNA"/>
</dbReference>
<evidence type="ECO:0000313" key="2">
    <source>
        <dbReference type="EMBL" id="CAF1014824.1"/>
    </source>
</evidence>
<feature type="compositionally biased region" description="Basic and acidic residues" evidence="1">
    <location>
        <begin position="162"/>
        <end position="171"/>
    </location>
</feature>
<comment type="caution">
    <text evidence="2">The sequence shown here is derived from an EMBL/GenBank/DDBJ whole genome shotgun (WGS) entry which is preliminary data.</text>
</comment>
<gene>
    <name evidence="2" type="ORF">GPM918_LOCUS14461</name>
    <name evidence="3" type="ORF">OVA965_LOCUS21949</name>
    <name evidence="4" type="ORF">SRO942_LOCUS14461</name>
    <name evidence="5" type="ORF">TMI583_LOCUS22662</name>
</gene>
<reference evidence="2" key="1">
    <citation type="submission" date="2021-02" db="EMBL/GenBank/DDBJ databases">
        <authorList>
            <person name="Nowell W R."/>
        </authorList>
    </citation>
    <scope>NUCLEOTIDE SEQUENCE</scope>
</reference>
<evidence type="ECO:0000313" key="4">
    <source>
        <dbReference type="EMBL" id="CAF3786334.1"/>
    </source>
</evidence>
<organism evidence="2 6">
    <name type="scientific">Didymodactylos carnosus</name>
    <dbReference type="NCBI Taxonomy" id="1234261"/>
    <lineage>
        <taxon>Eukaryota</taxon>
        <taxon>Metazoa</taxon>
        <taxon>Spiralia</taxon>
        <taxon>Gnathifera</taxon>
        <taxon>Rotifera</taxon>
        <taxon>Eurotatoria</taxon>
        <taxon>Bdelloidea</taxon>
        <taxon>Philodinida</taxon>
        <taxon>Philodinidae</taxon>
        <taxon>Didymodactylos</taxon>
    </lineage>
</organism>
<dbReference type="EMBL" id="CAJOBA010033718">
    <property type="protein sequence ID" value="CAF3969646.1"/>
    <property type="molecule type" value="Genomic_DNA"/>
</dbReference>
<dbReference type="Proteomes" id="UP000677228">
    <property type="component" value="Unassembled WGS sequence"/>
</dbReference>
<dbReference type="OrthoDB" id="9988623at2759"/>
<feature type="region of interest" description="Disordered" evidence="1">
    <location>
        <begin position="144"/>
        <end position="171"/>
    </location>
</feature>
<proteinExistence type="predicted"/>
<accession>A0A814HYI7</accession>
<evidence type="ECO:0000313" key="3">
    <source>
        <dbReference type="EMBL" id="CAF1158111.1"/>
    </source>
</evidence>